<keyword evidence="2" id="KW-1185">Reference proteome</keyword>
<evidence type="ECO:0000313" key="1">
    <source>
        <dbReference type="EMBL" id="KAF5367098.1"/>
    </source>
</evidence>
<protein>
    <submittedName>
        <fullName evidence="1">Uncharacterized protein</fullName>
    </submittedName>
</protein>
<sequence>MCFLIQNIHNNAWTRTIPPKPSTKNPPPDPSQLDDALLQWSVKLDTKNFLSPEELKSVQLFRRAADYIAAGMRV</sequence>
<accession>A0A8H5GL98</accession>
<evidence type="ECO:0000313" key="2">
    <source>
        <dbReference type="Proteomes" id="UP000559256"/>
    </source>
</evidence>
<gene>
    <name evidence="1" type="ORF">D9758_003951</name>
</gene>
<dbReference type="EMBL" id="JAACJM010000020">
    <property type="protein sequence ID" value="KAF5367098.1"/>
    <property type="molecule type" value="Genomic_DNA"/>
</dbReference>
<proteinExistence type="predicted"/>
<reference evidence="1 2" key="1">
    <citation type="journal article" date="2020" name="ISME J.">
        <title>Uncovering the hidden diversity of litter-decomposition mechanisms in mushroom-forming fungi.</title>
        <authorList>
            <person name="Floudas D."/>
            <person name="Bentzer J."/>
            <person name="Ahren D."/>
            <person name="Johansson T."/>
            <person name="Persson P."/>
            <person name="Tunlid A."/>
        </authorList>
    </citation>
    <scope>NUCLEOTIDE SEQUENCE [LARGE SCALE GENOMIC DNA]</scope>
    <source>
        <strain evidence="1 2">CBS 291.85</strain>
    </source>
</reference>
<dbReference type="OrthoDB" id="3061128at2759"/>
<dbReference type="AlphaFoldDB" id="A0A8H5GL98"/>
<comment type="caution">
    <text evidence="1">The sequence shown here is derived from an EMBL/GenBank/DDBJ whole genome shotgun (WGS) entry which is preliminary data.</text>
</comment>
<name>A0A8H5GL98_9AGAR</name>
<dbReference type="Proteomes" id="UP000559256">
    <property type="component" value="Unassembled WGS sequence"/>
</dbReference>
<organism evidence="1 2">
    <name type="scientific">Tetrapyrgos nigripes</name>
    <dbReference type="NCBI Taxonomy" id="182062"/>
    <lineage>
        <taxon>Eukaryota</taxon>
        <taxon>Fungi</taxon>
        <taxon>Dikarya</taxon>
        <taxon>Basidiomycota</taxon>
        <taxon>Agaricomycotina</taxon>
        <taxon>Agaricomycetes</taxon>
        <taxon>Agaricomycetidae</taxon>
        <taxon>Agaricales</taxon>
        <taxon>Marasmiineae</taxon>
        <taxon>Marasmiaceae</taxon>
        <taxon>Tetrapyrgos</taxon>
    </lineage>
</organism>